<feature type="transmembrane region" description="Helical" evidence="1">
    <location>
        <begin position="81"/>
        <end position="99"/>
    </location>
</feature>
<feature type="transmembrane region" description="Helical" evidence="1">
    <location>
        <begin position="236"/>
        <end position="253"/>
    </location>
</feature>
<evidence type="ECO:0000256" key="1">
    <source>
        <dbReference type="SAM" id="Phobius"/>
    </source>
</evidence>
<keyword evidence="1" id="KW-0812">Transmembrane</keyword>
<reference evidence="2 3" key="1">
    <citation type="submission" date="2021-11" db="EMBL/GenBank/DDBJ databases">
        <authorList>
            <person name="Huq M.A."/>
        </authorList>
    </citation>
    <scope>NUCLEOTIDE SEQUENCE [LARGE SCALE GENOMIC DNA]</scope>
    <source>
        <strain evidence="2 3">MAHUQ-52</strain>
    </source>
</reference>
<dbReference type="RefSeq" id="WP_229433074.1">
    <property type="nucleotide sequence ID" value="NZ_JAJHPV010000014.1"/>
</dbReference>
<dbReference type="EMBL" id="JAJHPV010000014">
    <property type="protein sequence ID" value="MCC6072178.1"/>
    <property type="molecule type" value="Genomic_DNA"/>
</dbReference>
<feature type="transmembrane region" description="Helical" evidence="1">
    <location>
        <begin position="12"/>
        <end position="31"/>
    </location>
</feature>
<evidence type="ECO:0000313" key="2">
    <source>
        <dbReference type="EMBL" id="MCC6072178.1"/>
    </source>
</evidence>
<keyword evidence="1" id="KW-1133">Transmembrane helix</keyword>
<accession>A0ABS8IWX5</accession>
<protein>
    <recommendedName>
        <fullName evidence="4">O-antigen ligase domain-containing protein</fullName>
    </recommendedName>
</protein>
<feature type="transmembrane region" description="Helical" evidence="1">
    <location>
        <begin position="198"/>
        <end position="224"/>
    </location>
</feature>
<evidence type="ECO:0000313" key="3">
    <source>
        <dbReference type="Proteomes" id="UP001198701"/>
    </source>
</evidence>
<comment type="caution">
    <text evidence="2">The sequence shown here is derived from an EMBL/GenBank/DDBJ whole genome shotgun (WGS) entry which is preliminary data.</text>
</comment>
<sequence>MNHAGMVRGPRGEQAVAILAFFLLFPGFFFYHTLLGLGVMGAFLGGFFAPASLLVVLPLIYMYLMRIRREPNRLAKPDIAFGIYLAYFSMVVAANAALGGKMVHVVHHILGILFLLNVFLIYKAIDFSGRQFRRIALLSLLAMSAIVFWFSIDGVFYLGALGIAKDADSLATYQGFSRSYLFTFVPVIAYTRSPWLRILLYCIGAPTLFFNTARSEFIALLFLIPIIEFYHSKNKLVVAFIFLVLAVAVKIYLEDIIALLPHNRILELLDLSQSTSANKRHHLTVYAIQTINEHPFLGDFGSYPPGLYAHNVLSAWVDLGIVGIVFLLGMITIPAIMMFIREYFSSRNYYEFLLPFSLASITLLLLLTSHFFTDMLIGATLGCYSTYWYGRKHDKRQPWPAGIALQREKPVHQALFTPARPAPPG</sequence>
<organism evidence="2 3">
    <name type="scientific">Massilia agrisoli</name>
    <dbReference type="NCBI Taxonomy" id="2892444"/>
    <lineage>
        <taxon>Bacteria</taxon>
        <taxon>Pseudomonadati</taxon>
        <taxon>Pseudomonadota</taxon>
        <taxon>Betaproteobacteria</taxon>
        <taxon>Burkholderiales</taxon>
        <taxon>Oxalobacteraceae</taxon>
        <taxon>Telluria group</taxon>
        <taxon>Massilia</taxon>
    </lineage>
</organism>
<dbReference type="Proteomes" id="UP001198701">
    <property type="component" value="Unassembled WGS sequence"/>
</dbReference>
<feature type="transmembrane region" description="Helical" evidence="1">
    <location>
        <begin position="137"/>
        <end position="160"/>
    </location>
</feature>
<feature type="transmembrane region" description="Helical" evidence="1">
    <location>
        <begin position="37"/>
        <end position="61"/>
    </location>
</feature>
<evidence type="ECO:0008006" key="4">
    <source>
        <dbReference type="Google" id="ProtNLM"/>
    </source>
</evidence>
<keyword evidence="1" id="KW-0472">Membrane</keyword>
<proteinExistence type="predicted"/>
<gene>
    <name evidence="2" type="ORF">LMJ30_14590</name>
</gene>
<keyword evidence="3" id="KW-1185">Reference proteome</keyword>
<feature type="transmembrane region" description="Helical" evidence="1">
    <location>
        <begin position="352"/>
        <end position="372"/>
    </location>
</feature>
<feature type="transmembrane region" description="Helical" evidence="1">
    <location>
        <begin position="313"/>
        <end position="340"/>
    </location>
</feature>
<feature type="transmembrane region" description="Helical" evidence="1">
    <location>
        <begin position="105"/>
        <end position="125"/>
    </location>
</feature>
<name>A0ABS8IWX5_9BURK</name>